<accession>A0ABQ6CLQ5</accession>
<evidence type="ECO:0000313" key="1">
    <source>
        <dbReference type="EMBL" id="GLS21095.1"/>
    </source>
</evidence>
<organism evidence="1 2">
    <name type="scientific">Labrys miyagiensis</name>
    <dbReference type="NCBI Taxonomy" id="346912"/>
    <lineage>
        <taxon>Bacteria</taxon>
        <taxon>Pseudomonadati</taxon>
        <taxon>Pseudomonadota</taxon>
        <taxon>Alphaproteobacteria</taxon>
        <taxon>Hyphomicrobiales</taxon>
        <taxon>Xanthobacteraceae</taxon>
        <taxon>Labrys</taxon>
    </lineage>
</organism>
<comment type="caution">
    <text evidence="1">The sequence shown here is derived from an EMBL/GenBank/DDBJ whole genome shotgun (WGS) entry which is preliminary data.</text>
</comment>
<name>A0ABQ6CLQ5_9HYPH</name>
<dbReference type="Proteomes" id="UP001156882">
    <property type="component" value="Unassembled WGS sequence"/>
</dbReference>
<gene>
    <name evidence="1" type="ORF">GCM10007874_41120</name>
</gene>
<proteinExistence type="predicted"/>
<reference evidence="2" key="1">
    <citation type="journal article" date="2019" name="Int. J. Syst. Evol. Microbiol.">
        <title>The Global Catalogue of Microorganisms (GCM) 10K type strain sequencing project: providing services to taxonomists for standard genome sequencing and annotation.</title>
        <authorList>
            <consortium name="The Broad Institute Genomics Platform"/>
            <consortium name="The Broad Institute Genome Sequencing Center for Infectious Disease"/>
            <person name="Wu L."/>
            <person name="Ma J."/>
        </authorList>
    </citation>
    <scope>NUCLEOTIDE SEQUENCE [LARGE SCALE GENOMIC DNA]</scope>
    <source>
        <strain evidence="2">NBRC 101365</strain>
    </source>
</reference>
<sequence length="73" mass="7804">MSTANLPEEAFEALRDLAVNGSDADSSPPMLKVLQEQGYAELTDRKWAVTGAGQALLDSGALEDRPPYLPKAD</sequence>
<keyword evidence="2" id="KW-1185">Reference proteome</keyword>
<evidence type="ECO:0000313" key="2">
    <source>
        <dbReference type="Proteomes" id="UP001156882"/>
    </source>
</evidence>
<dbReference type="RefSeq" id="WP_284314154.1">
    <property type="nucleotide sequence ID" value="NZ_BSPC01000043.1"/>
</dbReference>
<protein>
    <submittedName>
        <fullName evidence="1">Uncharacterized protein</fullName>
    </submittedName>
</protein>
<dbReference type="EMBL" id="BSPC01000043">
    <property type="protein sequence ID" value="GLS21095.1"/>
    <property type="molecule type" value="Genomic_DNA"/>
</dbReference>